<comment type="subcellular location">
    <subcellularLocation>
        <location evidence="1">Cell envelope</location>
    </subcellularLocation>
</comment>
<comment type="caution">
    <text evidence="5">The sequence shown here is derived from an EMBL/GenBank/DDBJ whole genome shotgun (WGS) entry which is preliminary data.</text>
</comment>
<dbReference type="PROSITE" id="PS51352">
    <property type="entry name" value="THIOREDOXIN_2"/>
    <property type="match status" value="1"/>
</dbReference>
<organism evidence="5 6">
    <name type="scientific">Dolosicoccus paucivorans</name>
    <dbReference type="NCBI Taxonomy" id="84521"/>
    <lineage>
        <taxon>Bacteria</taxon>
        <taxon>Bacillati</taxon>
        <taxon>Bacillota</taxon>
        <taxon>Bacilli</taxon>
        <taxon>Lactobacillales</taxon>
        <taxon>Aerococcaceae</taxon>
        <taxon>Dolosicoccus</taxon>
    </lineage>
</organism>
<dbReference type="Proteomes" id="UP000235682">
    <property type="component" value="Unassembled WGS sequence"/>
</dbReference>
<proteinExistence type="predicted"/>
<dbReference type="EMBL" id="PNHE01000002">
    <property type="protein sequence ID" value="PMC59071.1"/>
    <property type="molecule type" value="Genomic_DNA"/>
</dbReference>
<dbReference type="InterPro" id="IPR017937">
    <property type="entry name" value="Thioredoxin_CS"/>
</dbReference>
<dbReference type="CDD" id="cd02966">
    <property type="entry name" value="TlpA_like_family"/>
    <property type="match status" value="1"/>
</dbReference>
<feature type="region of interest" description="Disordered" evidence="3">
    <location>
        <begin position="41"/>
        <end position="93"/>
    </location>
</feature>
<dbReference type="GO" id="GO:0017004">
    <property type="term" value="P:cytochrome complex assembly"/>
    <property type="evidence" value="ECO:0007669"/>
    <property type="project" value="UniProtKB-KW"/>
</dbReference>
<dbReference type="InterPro" id="IPR036249">
    <property type="entry name" value="Thioredoxin-like_sf"/>
</dbReference>
<dbReference type="STRING" id="84521.SAMN04487994_100330"/>
<accession>A0A2N6SPS4</accession>
<keyword evidence="2" id="KW-0201">Cytochrome c-type biogenesis</keyword>
<evidence type="ECO:0000256" key="1">
    <source>
        <dbReference type="ARBA" id="ARBA00004196"/>
    </source>
</evidence>
<gene>
    <name evidence="5" type="ORF">CJ205_00990</name>
</gene>
<dbReference type="GO" id="GO:0030313">
    <property type="term" value="C:cell envelope"/>
    <property type="evidence" value="ECO:0007669"/>
    <property type="project" value="UniProtKB-SubCell"/>
</dbReference>
<dbReference type="InterPro" id="IPR050553">
    <property type="entry name" value="Thioredoxin_ResA/DsbE_sf"/>
</dbReference>
<dbReference type="InterPro" id="IPR013740">
    <property type="entry name" value="Redoxin"/>
</dbReference>
<evidence type="ECO:0000313" key="5">
    <source>
        <dbReference type="EMBL" id="PMC59071.1"/>
    </source>
</evidence>
<evidence type="ECO:0000259" key="4">
    <source>
        <dbReference type="PROSITE" id="PS51352"/>
    </source>
</evidence>
<dbReference type="PANTHER" id="PTHR42852">
    <property type="entry name" value="THIOL:DISULFIDE INTERCHANGE PROTEIN DSBE"/>
    <property type="match status" value="1"/>
</dbReference>
<feature type="compositionally biased region" description="Polar residues" evidence="3">
    <location>
        <begin position="67"/>
        <end position="77"/>
    </location>
</feature>
<dbReference type="PROSITE" id="PS00194">
    <property type="entry name" value="THIOREDOXIN_1"/>
    <property type="match status" value="1"/>
</dbReference>
<dbReference type="GO" id="GO:0016491">
    <property type="term" value="F:oxidoreductase activity"/>
    <property type="evidence" value="ECO:0007669"/>
    <property type="project" value="InterPro"/>
</dbReference>
<dbReference type="Gene3D" id="3.40.30.10">
    <property type="entry name" value="Glutaredoxin"/>
    <property type="match status" value="1"/>
</dbReference>
<evidence type="ECO:0000256" key="3">
    <source>
        <dbReference type="SAM" id="MobiDB-lite"/>
    </source>
</evidence>
<dbReference type="PANTHER" id="PTHR42852:SF17">
    <property type="entry name" value="THIOREDOXIN-LIKE PROTEIN HI_1115"/>
    <property type="match status" value="1"/>
</dbReference>
<protein>
    <submittedName>
        <fullName evidence="5">TlpA family protein disulfide reductase</fullName>
    </submittedName>
</protein>
<dbReference type="OrthoDB" id="25753at2"/>
<name>A0A2N6SPS4_9LACT</name>
<dbReference type="SUPFAM" id="SSF52833">
    <property type="entry name" value="Thioredoxin-like"/>
    <property type="match status" value="1"/>
</dbReference>
<evidence type="ECO:0000256" key="2">
    <source>
        <dbReference type="ARBA" id="ARBA00022748"/>
    </source>
</evidence>
<dbReference type="Pfam" id="PF08534">
    <property type="entry name" value="Redoxin"/>
    <property type="match status" value="1"/>
</dbReference>
<keyword evidence="6" id="KW-1185">Reference proteome</keyword>
<evidence type="ECO:0000313" key="6">
    <source>
        <dbReference type="Proteomes" id="UP000235682"/>
    </source>
</evidence>
<dbReference type="AlphaFoldDB" id="A0A2N6SPS4"/>
<dbReference type="InterPro" id="IPR013766">
    <property type="entry name" value="Thioredoxin_domain"/>
</dbReference>
<sequence length="230" mass="25704">MNMKRLVLLMTGLIVLLGGSYWFYTTQTTSTNDVAVETSESKTMVGSESTIESSSLSSKSSDIAEIESNTALESNSEVAKETAPELPEQPPTPNIEMLTEEGETVYLKDLLADGQPTIINIWASWCPPCKEEMPLFEEYAEKYSEDIRFIMLNATQSRPTETQEVALNYLEEEGLNLPVYFDIDFNSQIAFGARSLPTTVVIDENGDVIIYYPGQVTEATMDQFINYIIQ</sequence>
<feature type="compositionally biased region" description="Low complexity" evidence="3">
    <location>
        <begin position="47"/>
        <end position="63"/>
    </location>
</feature>
<reference evidence="5 6" key="1">
    <citation type="submission" date="2017-09" db="EMBL/GenBank/DDBJ databases">
        <title>Bacterial strain isolated from the female urinary microbiota.</title>
        <authorList>
            <person name="Thomas-White K."/>
            <person name="Kumar N."/>
            <person name="Forster S."/>
            <person name="Putonti C."/>
            <person name="Lawley T."/>
            <person name="Wolfe A.J."/>
        </authorList>
    </citation>
    <scope>NUCLEOTIDE SEQUENCE [LARGE SCALE GENOMIC DNA]</scope>
    <source>
        <strain evidence="5 6">UMB0852</strain>
    </source>
</reference>
<feature type="domain" description="Thioredoxin" evidence="4">
    <location>
        <begin position="86"/>
        <end position="230"/>
    </location>
</feature>